<reference evidence="2" key="1">
    <citation type="journal article" date="2020" name="Stud. Mycol.">
        <title>101 Dothideomycetes genomes: a test case for predicting lifestyles and emergence of pathogens.</title>
        <authorList>
            <person name="Haridas S."/>
            <person name="Albert R."/>
            <person name="Binder M."/>
            <person name="Bloem J."/>
            <person name="Labutti K."/>
            <person name="Salamov A."/>
            <person name="Andreopoulos B."/>
            <person name="Baker S."/>
            <person name="Barry K."/>
            <person name="Bills G."/>
            <person name="Bluhm B."/>
            <person name="Cannon C."/>
            <person name="Castanera R."/>
            <person name="Culley D."/>
            <person name="Daum C."/>
            <person name="Ezra D."/>
            <person name="Gonzalez J."/>
            <person name="Henrissat B."/>
            <person name="Kuo A."/>
            <person name="Liang C."/>
            <person name="Lipzen A."/>
            <person name="Lutzoni F."/>
            <person name="Magnuson J."/>
            <person name="Mondo S."/>
            <person name="Nolan M."/>
            <person name="Ohm R."/>
            <person name="Pangilinan J."/>
            <person name="Park H.-J."/>
            <person name="Ramirez L."/>
            <person name="Alfaro M."/>
            <person name="Sun H."/>
            <person name="Tritt A."/>
            <person name="Yoshinaga Y."/>
            <person name="Zwiers L.-H."/>
            <person name="Turgeon B."/>
            <person name="Goodwin S."/>
            <person name="Spatafora J."/>
            <person name="Crous P."/>
            <person name="Grigoriev I."/>
        </authorList>
    </citation>
    <scope>NUCLEOTIDE SEQUENCE</scope>
    <source>
        <strain evidence="2">SCOH1-5</strain>
    </source>
</reference>
<dbReference type="Proteomes" id="UP000799539">
    <property type="component" value="Unassembled WGS sequence"/>
</dbReference>
<evidence type="ECO:0000313" key="3">
    <source>
        <dbReference type="Proteomes" id="UP000799539"/>
    </source>
</evidence>
<evidence type="ECO:0000256" key="1">
    <source>
        <dbReference type="SAM" id="MobiDB-lite"/>
    </source>
</evidence>
<dbReference type="AlphaFoldDB" id="A0A6A6F8H9"/>
<organism evidence="2 3">
    <name type="scientific">Cercospora zeae-maydis SCOH1-5</name>
    <dbReference type="NCBI Taxonomy" id="717836"/>
    <lineage>
        <taxon>Eukaryota</taxon>
        <taxon>Fungi</taxon>
        <taxon>Dikarya</taxon>
        <taxon>Ascomycota</taxon>
        <taxon>Pezizomycotina</taxon>
        <taxon>Dothideomycetes</taxon>
        <taxon>Dothideomycetidae</taxon>
        <taxon>Mycosphaerellales</taxon>
        <taxon>Mycosphaerellaceae</taxon>
        <taxon>Cercospora</taxon>
    </lineage>
</organism>
<gene>
    <name evidence="2" type="ORF">CERZMDRAFT_91423</name>
</gene>
<feature type="region of interest" description="Disordered" evidence="1">
    <location>
        <begin position="37"/>
        <end position="66"/>
    </location>
</feature>
<accession>A0A6A6F8H9</accession>
<protein>
    <submittedName>
        <fullName evidence="2">Uncharacterized protein</fullName>
    </submittedName>
</protein>
<proteinExistence type="predicted"/>
<keyword evidence="3" id="KW-1185">Reference proteome</keyword>
<sequence>MRMHINIKMRSRYNKQIQSLSIHNFKSLQRTEKVTAKKNNAIPPSSRPISLPFPARQLIHQPKKSP</sequence>
<name>A0A6A6F8H9_9PEZI</name>
<evidence type="ECO:0000313" key="2">
    <source>
        <dbReference type="EMBL" id="KAF2209217.1"/>
    </source>
</evidence>
<dbReference type="EMBL" id="ML992688">
    <property type="protein sequence ID" value="KAF2209217.1"/>
    <property type="molecule type" value="Genomic_DNA"/>
</dbReference>